<keyword evidence="2" id="KW-1185">Reference proteome</keyword>
<name>A0A7W0HQG5_9ACTN</name>
<dbReference type="EMBL" id="JACDUR010000003">
    <property type="protein sequence ID" value="MBA2891787.1"/>
    <property type="molecule type" value="Genomic_DNA"/>
</dbReference>
<gene>
    <name evidence="1" type="ORF">HNR30_003128</name>
</gene>
<dbReference type="InterPro" id="IPR036196">
    <property type="entry name" value="Ptyr_pPase_sf"/>
</dbReference>
<evidence type="ECO:0008006" key="3">
    <source>
        <dbReference type="Google" id="ProtNLM"/>
    </source>
</evidence>
<dbReference type="Proteomes" id="UP000530928">
    <property type="component" value="Unassembled WGS sequence"/>
</dbReference>
<sequence length="122" mass="12777">MSGTVLFVCPHGAGKSRIAAAWFSGVAPPGWTATTAGLTPQDQVSVHAPRLLAGSPVERLLDHDLPRPLAAVPQPAVAVAIDCPPGAVPGALEWRLEHGDFDEAMARELRERAERLAGELGT</sequence>
<evidence type="ECO:0000313" key="1">
    <source>
        <dbReference type="EMBL" id="MBA2891787.1"/>
    </source>
</evidence>
<reference evidence="1 2" key="1">
    <citation type="submission" date="2020-07" db="EMBL/GenBank/DDBJ databases">
        <title>Genomic Encyclopedia of Type Strains, Phase IV (KMG-IV): sequencing the most valuable type-strain genomes for metagenomic binning, comparative biology and taxonomic classification.</title>
        <authorList>
            <person name="Goeker M."/>
        </authorList>
    </citation>
    <scope>NUCLEOTIDE SEQUENCE [LARGE SCALE GENOMIC DNA]</scope>
    <source>
        <strain evidence="1 2">DSM 45533</strain>
    </source>
</reference>
<dbReference type="RefSeq" id="WP_181610550.1">
    <property type="nucleotide sequence ID" value="NZ_BAABAM010000002.1"/>
</dbReference>
<comment type="caution">
    <text evidence="1">The sequence shown here is derived from an EMBL/GenBank/DDBJ whole genome shotgun (WGS) entry which is preliminary data.</text>
</comment>
<organism evidence="1 2">
    <name type="scientific">Nonomuraea soli</name>
    <dbReference type="NCBI Taxonomy" id="1032476"/>
    <lineage>
        <taxon>Bacteria</taxon>
        <taxon>Bacillati</taxon>
        <taxon>Actinomycetota</taxon>
        <taxon>Actinomycetes</taxon>
        <taxon>Streptosporangiales</taxon>
        <taxon>Streptosporangiaceae</taxon>
        <taxon>Nonomuraea</taxon>
    </lineage>
</organism>
<dbReference type="Gene3D" id="3.40.50.2300">
    <property type="match status" value="1"/>
</dbReference>
<proteinExistence type="predicted"/>
<accession>A0A7W0HQG5</accession>
<dbReference type="AlphaFoldDB" id="A0A7W0HQG5"/>
<dbReference type="SUPFAM" id="SSF52788">
    <property type="entry name" value="Phosphotyrosine protein phosphatases I"/>
    <property type="match status" value="1"/>
</dbReference>
<protein>
    <recommendedName>
        <fullName evidence="3">Phosphotyrosine protein phosphatase I domain-containing protein</fullName>
    </recommendedName>
</protein>
<evidence type="ECO:0000313" key="2">
    <source>
        <dbReference type="Proteomes" id="UP000530928"/>
    </source>
</evidence>